<keyword evidence="2" id="KW-0472">Membrane</keyword>
<keyword evidence="5" id="KW-1185">Reference proteome</keyword>
<dbReference type="Proteomes" id="UP000232883">
    <property type="component" value="Chromosome"/>
</dbReference>
<gene>
    <name evidence="4" type="ORF">CWM47_21455</name>
</gene>
<evidence type="ECO:0000313" key="5">
    <source>
        <dbReference type="Proteomes" id="UP000232883"/>
    </source>
</evidence>
<dbReference type="AlphaFoldDB" id="A0A2K8Z2R5"/>
<keyword evidence="2" id="KW-1133">Transmembrane helix</keyword>
<dbReference type="KEGG" id="spir:CWM47_21455"/>
<feature type="transmembrane region" description="Helical" evidence="2">
    <location>
        <begin position="153"/>
        <end position="175"/>
    </location>
</feature>
<evidence type="ECO:0000256" key="1">
    <source>
        <dbReference type="SAM" id="Coils"/>
    </source>
</evidence>
<dbReference type="PANTHER" id="PTHR34220:SF7">
    <property type="entry name" value="SENSOR HISTIDINE KINASE YPDA"/>
    <property type="match status" value="1"/>
</dbReference>
<name>A0A2K8Z2R5_9BACT</name>
<evidence type="ECO:0000259" key="3">
    <source>
        <dbReference type="Pfam" id="PF06580"/>
    </source>
</evidence>
<proteinExistence type="predicted"/>
<keyword evidence="2" id="KW-0812">Transmembrane</keyword>
<dbReference type="EMBL" id="CP025096">
    <property type="protein sequence ID" value="AUD04176.1"/>
    <property type="molecule type" value="Genomic_DNA"/>
</dbReference>
<evidence type="ECO:0000313" key="4">
    <source>
        <dbReference type="EMBL" id="AUD04176.1"/>
    </source>
</evidence>
<keyword evidence="1" id="KW-0175">Coiled coil</keyword>
<organism evidence="4 5">
    <name type="scientific">Spirosoma pollinicola</name>
    <dbReference type="NCBI Taxonomy" id="2057025"/>
    <lineage>
        <taxon>Bacteria</taxon>
        <taxon>Pseudomonadati</taxon>
        <taxon>Bacteroidota</taxon>
        <taxon>Cytophagia</taxon>
        <taxon>Cytophagales</taxon>
        <taxon>Cytophagaceae</taxon>
        <taxon>Spirosoma</taxon>
    </lineage>
</organism>
<feature type="transmembrane region" description="Helical" evidence="2">
    <location>
        <begin position="111"/>
        <end position="133"/>
    </location>
</feature>
<dbReference type="InterPro" id="IPR010559">
    <property type="entry name" value="Sig_transdc_His_kin_internal"/>
</dbReference>
<dbReference type="InterPro" id="IPR036890">
    <property type="entry name" value="HATPase_C_sf"/>
</dbReference>
<evidence type="ECO:0000256" key="2">
    <source>
        <dbReference type="SAM" id="Phobius"/>
    </source>
</evidence>
<feature type="domain" description="Signal transduction histidine kinase internal region" evidence="3">
    <location>
        <begin position="227"/>
        <end position="301"/>
    </location>
</feature>
<feature type="coiled-coil region" evidence="1">
    <location>
        <begin position="206"/>
        <end position="234"/>
    </location>
</feature>
<dbReference type="GO" id="GO:0016020">
    <property type="term" value="C:membrane"/>
    <property type="evidence" value="ECO:0007669"/>
    <property type="project" value="InterPro"/>
</dbReference>
<reference evidence="4 5" key="1">
    <citation type="submission" date="2017-11" db="EMBL/GenBank/DDBJ databases">
        <title>Taxonomic description and genome sequences of Spirosoma HA7 sp. nov., isolated from pollen microhabitat of Corylus avellana.</title>
        <authorList>
            <person name="Ambika Manirajan B."/>
            <person name="Suarez C."/>
            <person name="Ratering S."/>
            <person name="Geissler-Plaum R."/>
            <person name="Cardinale M."/>
            <person name="Sylvia S."/>
        </authorList>
    </citation>
    <scope>NUCLEOTIDE SEQUENCE [LARGE SCALE GENOMIC DNA]</scope>
    <source>
        <strain evidence="4 5">HA7</strain>
    </source>
</reference>
<dbReference type="InterPro" id="IPR050640">
    <property type="entry name" value="Bact_2-comp_sensor_kinase"/>
</dbReference>
<protein>
    <recommendedName>
        <fullName evidence="3">Signal transduction histidine kinase internal region domain-containing protein</fullName>
    </recommendedName>
</protein>
<dbReference type="Pfam" id="PF06580">
    <property type="entry name" value="His_kinase"/>
    <property type="match status" value="1"/>
</dbReference>
<sequence>MPKLNSEVTKQNWNGDESLFNLPPRKITPGRISLHILFWAFDSFEAYIALNRVLRVDPKLPPDPGLFWLMYSTHLGTTIILFYTYGYLVVPSLMKLLVNYRATNRVIWRRLLFVAVSSIAIFVAFNIYDYYLFTYATSHYLPAPAYMKRNNDVLLAAGPIGVLTGYTVLSFLWAYNVSYLMLPLLLRIIREAISWGVESVKQKGEIVKQQEEIVRQKEQNQTLMRNQLQLLQSQINPHFLFNVFNSLLALIQRTNQEAASLLRKLSELLHYTLYDTDKEFVPLDGELQFLKNYVEIEKTRHFNPDRIRFNQSGNAQHFLVPPLLLVTFIENAFKHGLHNSFEEGWVEIDLSIEESSQTLHIAIANSLAKENESEGRVGGIGLKNARDRLDLLFNPNDYKLTIQESPQEYKVLLTIPLKHSLSYEFQN</sequence>
<feature type="transmembrane region" description="Helical" evidence="2">
    <location>
        <begin position="66"/>
        <end position="90"/>
    </location>
</feature>
<dbReference type="GO" id="GO:0000155">
    <property type="term" value="F:phosphorelay sensor kinase activity"/>
    <property type="evidence" value="ECO:0007669"/>
    <property type="project" value="InterPro"/>
</dbReference>
<accession>A0A2K8Z2R5</accession>
<dbReference type="Gene3D" id="3.30.565.10">
    <property type="entry name" value="Histidine kinase-like ATPase, C-terminal domain"/>
    <property type="match status" value="1"/>
</dbReference>
<dbReference type="PANTHER" id="PTHR34220">
    <property type="entry name" value="SENSOR HISTIDINE KINASE YPDA"/>
    <property type="match status" value="1"/>
</dbReference>